<accession>A0ABW8BNJ7</accession>
<keyword evidence="3" id="KW-1185">Reference proteome</keyword>
<evidence type="ECO:0000256" key="1">
    <source>
        <dbReference type="SAM" id="MobiDB-lite"/>
    </source>
</evidence>
<proteinExistence type="predicted"/>
<evidence type="ECO:0000313" key="2">
    <source>
        <dbReference type="EMBL" id="MFI8748794.1"/>
    </source>
</evidence>
<feature type="compositionally biased region" description="Basic residues" evidence="1">
    <location>
        <begin position="23"/>
        <end position="32"/>
    </location>
</feature>
<comment type="caution">
    <text evidence="2">The sequence shown here is derived from an EMBL/GenBank/DDBJ whole genome shotgun (WGS) entry which is preliminary data.</text>
</comment>
<sequence>MKLYQSHKQVHAEPMSRGEYSRHVAKSNHSKMAKPSSDGFPDDPGYLVIYNKDTVDHYESWSPKHVFDDGYTEATLSP</sequence>
<gene>
    <name evidence="2" type="ORF">ACIGG6_02140</name>
</gene>
<name>A0ABW8BNJ7_9GAMM</name>
<dbReference type="EMBL" id="JBITWC010000003">
    <property type="protein sequence ID" value="MFI8748794.1"/>
    <property type="molecule type" value="Genomic_DNA"/>
</dbReference>
<protein>
    <submittedName>
        <fullName evidence="2">Uncharacterized protein</fullName>
    </submittedName>
</protein>
<dbReference type="Proteomes" id="UP001614338">
    <property type="component" value="Unassembled WGS sequence"/>
</dbReference>
<evidence type="ECO:0000313" key="3">
    <source>
        <dbReference type="Proteomes" id="UP001614338"/>
    </source>
</evidence>
<organism evidence="2 3">
    <name type="scientific">Vreelandella lionensis</name>
    <dbReference type="NCBI Taxonomy" id="1144478"/>
    <lineage>
        <taxon>Bacteria</taxon>
        <taxon>Pseudomonadati</taxon>
        <taxon>Pseudomonadota</taxon>
        <taxon>Gammaproteobacteria</taxon>
        <taxon>Oceanospirillales</taxon>
        <taxon>Halomonadaceae</taxon>
        <taxon>Vreelandella</taxon>
    </lineage>
</organism>
<feature type="compositionally biased region" description="Basic and acidic residues" evidence="1">
    <location>
        <begin position="10"/>
        <end position="22"/>
    </location>
</feature>
<reference evidence="2 3" key="1">
    <citation type="submission" date="2024-10" db="EMBL/GenBank/DDBJ databases">
        <title>The Natural Products Discovery Center: Release of the First 8490 Sequenced Strains for Exploring Actinobacteria Biosynthetic Diversity.</title>
        <authorList>
            <person name="Kalkreuter E."/>
            <person name="Kautsar S.A."/>
            <person name="Yang D."/>
            <person name="Bader C.D."/>
            <person name="Teijaro C.N."/>
            <person name="Fluegel L."/>
            <person name="Davis C.M."/>
            <person name="Simpson J.R."/>
            <person name="Lauterbach L."/>
            <person name="Steele A.D."/>
            <person name="Gui C."/>
            <person name="Meng S."/>
            <person name="Li G."/>
            <person name="Viehrig K."/>
            <person name="Ye F."/>
            <person name="Su P."/>
            <person name="Kiefer A.F."/>
            <person name="Nichols A."/>
            <person name="Cepeda A.J."/>
            <person name="Yan W."/>
            <person name="Fan B."/>
            <person name="Jiang Y."/>
            <person name="Adhikari A."/>
            <person name="Zheng C.-J."/>
            <person name="Schuster L."/>
            <person name="Cowan T.M."/>
            <person name="Smanski M.J."/>
            <person name="Chevrette M.G."/>
            <person name="De Carvalho L.P.S."/>
            <person name="Shen B."/>
        </authorList>
    </citation>
    <scope>NUCLEOTIDE SEQUENCE [LARGE SCALE GENOMIC DNA]</scope>
    <source>
        <strain evidence="2 3">NPDC077409</strain>
    </source>
</reference>
<feature type="region of interest" description="Disordered" evidence="1">
    <location>
        <begin position="1"/>
        <end position="39"/>
    </location>
</feature>
<dbReference type="RefSeq" id="WP_399841740.1">
    <property type="nucleotide sequence ID" value="NZ_JBITWC010000003.1"/>
</dbReference>